<evidence type="ECO:0000313" key="3">
    <source>
        <dbReference type="Proteomes" id="UP000605253"/>
    </source>
</evidence>
<dbReference type="SUPFAM" id="SSF89069">
    <property type="entry name" value="N-terminal, cytoplasmic domain of anti-sigmaE factor RseA"/>
    <property type="match status" value="1"/>
</dbReference>
<comment type="caution">
    <text evidence="2">The sequence shown here is derived from an EMBL/GenBank/DDBJ whole genome shotgun (WGS) entry which is preliminary data.</text>
</comment>
<dbReference type="Gene3D" id="1.10.10.880">
    <property type="entry name" value="Anti sigma-E protein RseA, N-terminal domain"/>
    <property type="match status" value="1"/>
</dbReference>
<name>A0A917CLB6_9GAMM</name>
<dbReference type="AlphaFoldDB" id="A0A917CLB6"/>
<dbReference type="InterPro" id="IPR005572">
    <property type="entry name" value="Anti-sigma_E_RseA_N"/>
</dbReference>
<dbReference type="Pfam" id="PF03872">
    <property type="entry name" value="RseA_N"/>
    <property type="match status" value="1"/>
</dbReference>
<dbReference type="EMBL" id="BMEO01000003">
    <property type="protein sequence ID" value="GGF90241.1"/>
    <property type="molecule type" value="Genomic_DNA"/>
</dbReference>
<keyword evidence="3" id="KW-1185">Reference proteome</keyword>
<feature type="domain" description="Anti sigma-E protein RseA N-terminal" evidence="1">
    <location>
        <begin position="6"/>
        <end position="81"/>
    </location>
</feature>
<gene>
    <name evidence="2" type="ORF">GCM10011365_09210</name>
</gene>
<dbReference type="PANTHER" id="PTHR38104">
    <property type="match status" value="1"/>
</dbReference>
<dbReference type="PANTHER" id="PTHR38104:SF1">
    <property type="entry name" value="ANTI-SIGMA-E FACTOR RSEA"/>
    <property type="match status" value="1"/>
</dbReference>
<dbReference type="Proteomes" id="UP000605253">
    <property type="component" value="Unassembled WGS sequence"/>
</dbReference>
<protein>
    <recommendedName>
        <fullName evidence="1">Anti sigma-E protein RseA N-terminal domain-containing protein</fullName>
    </recommendedName>
</protein>
<dbReference type="InterPro" id="IPR052383">
    <property type="entry name" value="Anti-sigma-E_RseA-like"/>
</dbReference>
<organism evidence="2 3">
    <name type="scientific">Marinicella pacifica</name>
    <dbReference type="NCBI Taxonomy" id="1171543"/>
    <lineage>
        <taxon>Bacteria</taxon>
        <taxon>Pseudomonadati</taxon>
        <taxon>Pseudomonadota</taxon>
        <taxon>Gammaproteobacteria</taxon>
        <taxon>Lysobacterales</taxon>
        <taxon>Marinicellaceae</taxon>
        <taxon>Marinicella</taxon>
    </lineage>
</organism>
<proteinExistence type="predicted"/>
<evidence type="ECO:0000259" key="1">
    <source>
        <dbReference type="Pfam" id="PF03872"/>
    </source>
</evidence>
<reference evidence="2" key="2">
    <citation type="submission" date="2020-09" db="EMBL/GenBank/DDBJ databases">
        <authorList>
            <person name="Sun Q."/>
            <person name="Zhou Y."/>
        </authorList>
    </citation>
    <scope>NUCLEOTIDE SEQUENCE</scope>
    <source>
        <strain evidence="2">CGMCC 1.12181</strain>
    </source>
</reference>
<dbReference type="RefSeq" id="WP_188364518.1">
    <property type="nucleotide sequence ID" value="NZ_BAABJF010000017.1"/>
</dbReference>
<dbReference type="CDD" id="cd16328">
    <property type="entry name" value="RseA_N"/>
    <property type="match status" value="1"/>
</dbReference>
<reference evidence="2" key="1">
    <citation type="journal article" date="2014" name="Int. J. Syst. Evol. Microbiol.">
        <title>Complete genome sequence of Corynebacterium casei LMG S-19264T (=DSM 44701T), isolated from a smear-ripened cheese.</title>
        <authorList>
            <consortium name="US DOE Joint Genome Institute (JGI-PGF)"/>
            <person name="Walter F."/>
            <person name="Albersmeier A."/>
            <person name="Kalinowski J."/>
            <person name="Ruckert C."/>
        </authorList>
    </citation>
    <scope>NUCLEOTIDE SEQUENCE</scope>
    <source>
        <strain evidence="2">CGMCC 1.12181</strain>
    </source>
</reference>
<accession>A0A917CLB6</accession>
<evidence type="ECO:0000313" key="2">
    <source>
        <dbReference type="EMBL" id="GGF90241.1"/>
    </source>
</evidence>
<sequence length="198" mass="22719">MSDQSKQNMSQLMDGELSRDCSRFLLKRMQHDGHFRQSWHHYHLLRSAVQQDHEAPLMYNLGSRVVQKLQVESATVQPANKPSRSWLKALTGSAIAASVALVAVISFNQNAFQTGYSDVNVPEYAKTPHQLINPPNAMTARVEQKPRYTRYPDLTPQVQHYIMDKNTQTVMPIYYRVSSNRLPVQQSIQNQSNLYTDE</sequence>
<dbReference type="InterPro" id="IPR036147">
    <property type="entry name" value="Anti-sigma_E_RseA_N_sf"/>
</dbReference>
<dbReference type="GO" id="GO:0016989">
    <property type="term" value="F:sigma factor antagonist activity"/>
    <property type="evidence" value="ECO:0007669"/>
    <property type="project" value="InterPro"/>
</dbReference>